<evidence type="ECO:0000313" key="3">
    <source>
        <dbReference type="Proteomes" id="UP001153555"/>
    </source>
</evidence>
<dbReference type="InterPro" id="IPR032710">
    <property type="entry name" value="NTF2-like_dom_sf"/>
</dbReference>
<dbReference type="OrthoDB" id="6507044at2759"/>
<dbReference type="Gene3D" id="3.10.450.50">
    <property type="match status" value="1"/>
</dbReference>
<dbReference type="Pfam" id="PF02136">
    <property type="entry name" value="NTF2"/>
    <property type="match status" value="1"/>
</dbReference>
<dbReference type="AlphaFoldDB" id="A0A9N7MQK9"/>
<comment type="caution">
    <text evidence="2">The sequence shown here is derived from an EMBL/GenBank/DDBJ whole genome shotgun (WGS) entry which is preliminary data.</text>
</comment>
<sequence>MASSKKNPQQTVLLVQNRKQVLVVWWVLHAGEKYEKSLISHYTTFDSNLAGLANMYQEGSMLTFEGEKIMGAHNIVASRKPICTK</sequence>
<proteinExistence type="predicted"/>
<organism evidence="2 3">
    <name type="scientific">Striga hermonthica</name>
    <name type="common">Purple witchweed</name>
    <name type="synonym">Buchnera hermonthica</name>
    <dbReference type="NCBI Taxonomy" id="68872"/>
    <lineage>
        <taxon>Eukaryota</taxon>
        <taxon>Viridiplantae</taxon>
        <taxon>Streptophyta</taxon>
        <taxon>Embryophyta</taxon>
        <taxon>Tracheophyta</taxon>
        <taxon>Spermatophyta</taxon>
        <taxon>Magnoliopsida</taxon>
        <taxon>eudicotyledons</taxon>
        <taxon>Gunneridae</taxon>
        <taxon>Pentapetalae</taxon>
        <taxon>asterids</taxon>
        <taxon>lamiids</taxon>
        <taxon>Lamiales</taxon>
        <taxon>Orobanchaceae</taxon>
        <taxon>Buchnereae</taxon>
        <taxon>Striga</taxon>
    </lineage>
</organism>
<evidence type="ECO:0000313" key="2">
    <source>
        <dbReference type="EMBL" id="CAA0810382.1"/>
    </source>
</evidence>
<dbReference type="Proteomes" id="UP001153555">
    <property type="component" value="Unassembled WGS sequence"/>
</dbReference>
<evidence type="ECO:0000259" key="1">
    <source>
        <dbReference type="Pfam" id="PF02136"/>
    </source>
</evidence>
<dbReference type="SUPFAM" id="SSF54427">
    <property type="entry name" value="NTF2-like"/>
    <property type="match status" value="1"/>
</dbReference>
<dbReference type="InterPro" id="IPR002075">
    <property type="entry name" value="NTF2_dom"/>
</dbReference>
<name>A0A9N7MQK9_STRHE</name>
<dbReference type="EMBL" id="CACSLK010006106">
    <property type="protein sequence ID" value="CAA0810382.1"/>
    <property type="molecule type" value="Genomic_DNA"/>
</dbReference>
<accession>A0A9N7MQK9</accession>
<keyword evidence="3" id="KW-1185">Reference proteome</keyword>
<gene>
    <name evidence="2" type="ORF">SHERM_11988</name>
</gene>
<protein>
    <submittedName>
        <fullName evidence="2">Nuclear transport factor 2A</fullName>
    </submittedName>
</protein>
<reference evidence="2" key="1">
    <citation type="submission" date="2019-12" db="EMBL/GenBank/DDBJ databases">
        <authorList>
            <person name="Scholes J."/>
        </authorList>
    </citation>
    <scope>NUCLEOTIDE SEQUENCE</scope>
</reference>
<feature type="domain" description="Nuclear transport factor 2" evidence="1">
    <location>
        <begin position="41"/>
        <end position="77"/>
    </location>
</feature>